<dbReference type="SUPFAM" id="SSF52440">
    <property type="entry name" value="PreATP-grasp domain"/>
    <property type="match status" value="1"/>
</dbReference>
<evidence type="ECO:0000313" key="7">
    <source>
        <dbReference type="EMBL" id="EFO99534.1"/>
    </source>
</evidence>
<keyword evidence="3" id="KW-0547">Nucleotide-binding</keyword>
<dbReference type="GO" id="GO:0005524">
    <property type="term" value="F:ATP binding"/>
    <property type="evidence" value="ECO:0007669"/>
    <property type="project" value="UniProtKB-KW"/>
</dbReference>
<proteinExistence type="predicted"/>
<dbReference type="GO" id="GO:0019240">
    <property type="term" value="P:citrulline biosynthetic process"/>
    <property type="evidence" value="ECO:0007669"/>
    <property type="project" value="TreeGrafter"/>
</dbReference>
<evidence type="ECO:0000313" key="8">
    <source>
        <dbReference type="Proteomes" id="UP000008281"/>
    </source>
</evidence>
<dbReference type="STRING" id="31234.E3MEE3"/>
<gene>
    <name evidence="7" type="ORF">CRE_22472</name>
</gene>
<dbReference type="Gene3D" id="3.40.50.20">
    <property type="match status" value="1"/>
</dbReference>
<dbReference type="HOGENOM" id="CLU_1236064_0_0_1"/>
<keyword evidence="8" id="KW-1185">Reference proteome</keyword>
<evidence type="ECO:0000259" key="6">
    <source>
        <dbReference type="SMART" id="SM01096"/>
    </source>
</evidence>
<dbReference type="PANTHER" id="PTHR11405:SF5">
    <property type="entry name" value="CAD PROTEIN"/>
    <property type="match status" value="1"/>
</dbReference>
<evidence type="ECO:0000256" key="2">
    <source>
        <dbReference type="ARBA" id="ARBA00022723"/>
    </source>
</evidence>
<dbReference type="Pfam" id="PF25596">
    <property type="entry name" value="CPSase_L_D1"/>
    <property type="match status" value="1"/>
</dbReference>
<dbReference type="InterPro" id="IPR036897">
    <property type="entry name" value="CarbamoylP_synth_lsu_oligo_sf"/>
</dbReference>
<feature type="domain" description="Carbamoyl-phosphate synthetase large subunit oligomerisation" evidence="6">
    <location>
        <begin position="37"/>
        <end position="102"/>
    </location>
</feature>
<dbReference type="EMBL" id="DS268438">
    <property type="protein sequence ID" value="EFO99534.1"/>
    <property type="molecule type" value="Genomic_DNA"/>
</dbReference>
<dbReference type="SMART" id="SM01096">
    <property type="entry name" value="CPSase_L_D3"/>
    <property type="match status" value="1"/>
</dbReference>
<protein>
    <recommendedName>
        <fullName evidence="6">Carbamoyl-phosphate synthetase large subunit oligomerisation domain-containing protein</fullName>
    </recommendedName>
</protein>
<dbReference type="GO" id="GO:0004151">
    <property type="term" value="F:dihydroorotase activity"/>
    <property type="evidence" value="ECO:0007669"/>
    <property type="project" value="TreeGrafter"/>
</dbReference>
<dbReference type="InterPro" id="IPR016185">
    <property type="entry name" value="PreATP-grasp_dom_sf"/>
</dbReference>
<evidence type="ECO:0000256" key="4">
    <source>
        <dbReference type="ARBA" id="ARBA00022840"/>
    </source>
</evidence>
<evidence type="ECO:0000256" key="5">
    <source>
        <dbReference type="ARBA" id="ARBA00047359"/>
    </source>
</evidence>
<dbReference type="GO" id="GO:0006228">
    <property type="term" value="P:UTP biosynthetic process"/>
    <property type="evidence" value="ECO:0007669"/>
    <property type="project" value="TreeGrafter"/>
</dbReference>
<dbReference type="GO" id="GO:0006207">
    <property type="term" value="P:'de novo' pyrimidine nucleobase biosynthetic process"/>
    <property type="evidence" value="ECO:0007669"/>
    <property type="project" value="TreeGrafter"/>
</dbReference>
<dbReference type="GO" id="GO:0004088">
    <property type="term" value="F:carbamoyl-phosphate synthase (glutamine-hydrolyzing) activity"/>
    <property type="evidence" value="ECO:0007669"/>
    <property type="project" value="TreeGrafter"/>
</dbReference>
<dbReference type="GO" id="GO:0004087">
    <property type="term" value="F:carbamoyl-phosphate synthase (ammonia) activity"/>
    <property type="evidence" value="ECO:0007669"/>
    <property type="project" value="UniProtKB-EC"/>
</dbReference>
<keyword evidence="1" id="KW-0436">Ligase</keyword>
<evidence type="ECO:0000256" key="3">
    <source>
        <dbReference type="ARBA" id="ARBA00022741"/>
    </source>
</evidence>
<evidence type="ECO:0000256" key="1">
    <source>
        <dbReference type="ARBA" id="ARBA00022598"/>
    </source>
</evidence>
<dbReference type="Gene3D" id="1.10.1030.10">
    <property type="entry name" value="Carbamoyl-phosphate synthetase, large subunit oligomerisation domain"/>
    <property type="match status" value="1"/>
</dbReference>
<keyword evidence="4" id="KW-0067">ATP-binding</keyword>
<dbReference type="OrthoDB" id="434at2759"/>
<dbReference type="AlphaFoldDB" id="E3MEE3"/>
<dbReference type="InParanoid" id="E3MEE3"/>
<comment type="catalytic activity">
    <reaction evidence="5">
        <text>hydrogencarbonate + NH4(+) + 2 ATP = carbamoyl phosphate + 2 ADP + phosphate + 2 H(+)</text>
        <dbReference type="Rhea" id="RHEA:18029"/>
        <dbReference type="ChEBI" id="CHEBI:15378"/>
        <dbReference type="ChEBI" id="CHEBI:17544"/>
        <dbReference type="ChEBI" id="CHEBI:28938"/>
        <dbReference type="ChEBI" id="CHEBI:30616"/>
        <dbReference type="ChEBI" id="CHEBI:43474"/>
        <dbReference type="ChEBI" id="CHEBI:58228"/>
        <dbReference type="ChEBI" id="CHEBI:456216"/>
        <dbReference type="EC" id="6.3.4.16"/>
    </reaction>
</comment>
<dbReference type="InterPro" id="IPR058047">
    <property type="entry name" value="CPSase_preATP-grasp"/>
</dbReference>
<dbReference type="PANTHER" id="PTHR11405">
    <property type="entry name" value="CARBAMOYLTRANSFERASE FAMILY MEMBER"/>
    <property type="match status" value="1"/>
</dbReference>
<dbReference type="GO" id="GO:0046872">
    <property type="term" value="F:metal ion binding"/>
    <property type="evidence" value="ECO:0007669"/>
    <property type="project" value="UniProtKB-KW"/>
</dbReference>
<dbReference type="InterPro" id="IPR005480">
    <property type="entry name" value="CPSase_lsu_oligo"/>
</dbReference>
<reference evidence="7" key="1">
    <citation type="submission" date="2007-07" db="EMBL/GenBank/DDBJ databases">
        <title>PCAP assembly of the Caenorhabditis remanei genome.</title>
        <authorList>
            <consortium name="The Caenorhabditis remanei Sequencing Consortium"/>
            <person name="Wilson R.K."/>
        </authorList>
    </citation>
    <scope>NUCLEOTIDE SEQUENCE [LARGE SCALE GENOMIC DNA]</scope>
    <source>
        <strain evidence="7">PB4641</strain>
    </source>
</reference>
<keyword evidence="2" id="KW-0479">Metal-binding</keyword>
<organism evidence="8">
    <name type="scientific">Caenorhabditis remanei</name>
    <name type="common">Caenorhabditis vulgaris</name>
    <dbReference type="NCBI Taxonomy" id="31234"/>
    <lineage>
        <taxon>Eukaryota</taxon>
        <taxon>Metazoa</taxon>
        <taxon>Ecdysozoa</taxon>
        <taxon>Nematoda</taxon>
        <taxon>Chromadorea</taxon>
        <taxon>Rhabditida</taxon>
        <taxon>Rhabditina</taxon>
        <taxon>Rhabditomorpha</taxon>
        <taxon>Rhabditoidea</taxon>
        <taxon>Rhabditidae</taxon>
        <taxon>Peloderinae</taxon>
        <taxon>Caenorhabditis</taxon>
    </lineage>
</organism>
<dbReference type="GO" id="GO:0004070">
    <property type="term" value="F:aspartate carbamoyltransferase activity"/>
    <property type="evidence" value="ECO:0007669"/>
    <property type="project" value="TreeGrafter"/>
</dbReference>
<dbReference type="SUPFAM" id="SSF48108">
    <property type="entry name" value="Carbamoyl phosphate synthetase, large subunit connection domain"/>
    <property type="match status" value="1"/>
</dbReference>
<accession>E3MEE3</accession>
<name>E3MEE3_CAERE</name>
<dbReference type="eggNOG" id="KOG0370">
    <property type="taxonomic scope" value="Eukaryota"/>
</dbReference>
<dbReference type="Proteomes" id="UP000008281">
    <property type="component" value="Unassembled WGS sequence"/>
</dbReference>
<dbReference type="GO" id="GO:0005829">
    <property type="term" value="C:cytosol"/>
    <property type="evidence" value="ECO:0007669"/>
    <property type="project" value="TreeGrafter"/>
</dbReference>
<dbReference type="FunFam" id="3.40.50.20:FF:000001">
    <property type="entry name" value="Carbamoyl-phosphate synthase large chain"/>
    <property type="match status" value="1"/>
</dbReference>
<dbReference type="GO" id="GO:0006541">
    <property type="term" value="P:glutamine metabolic process"/>
    <property type="evidence" value="ECO:0007669"/>
    <property type="project" value="TreeGrafter"/>
</dbReference>
<sequence length="224" mass="25917">MFLRPELPVGERVVKDQRMDRESERPQNLFHSDLNSVLSINPGKKNYVNTVSASAELLLEAKQARFWDRQIAKKIGSNEPTVRKARFANGIKACVKQIDTIARKCRERINRKKAVMVLRSGVYRIGSSVEFDCVRCIRELDAHGYSTITVICNPETVFTDYDMCDRLYFEKISFKTVLDVYHIEQPRGIFGTSPGDIDNAEDRFKFTRRLEPLKISQPQLKKKR</sequence>